<dbReference type="AlphaFoldDB" id="A0A9W6KCZ9"/>
<comment type="caution">
    <text evidence="6">The sequence shown here is derived from an EMBL/GenBank/DDBJ whole genome shotgun (WGS) entry which is preliminary data.</text>
</comment>
<evidence type="ECO:0000313" key="7">
    <source>
        <dbReference type="Proteomes" id="UP001143480"/>
    </source>
</evidence>
<dbReference type="SMART" id="SM00267">
    <property type="entry name" value="GGDEF"/>
    <property type="match status" value="1"/>
</dbReference>
<dbReference type="PANTHER" id="PTHR46663:SF2">
    <property type="entry name" value="GGDEF DOMAIN-CONTAINING PROTEIN"/>
    <property type="match status" value="1"/>
</dbReference>
<dbReference type="SUPFAM" id="SSF158472">
    <property type="entry name" value="HAMP domain-like"/>
    <property type="match status" value="1"/>
</dbReference>
<organism evidence="6 7">
    <name type="scientific">Dactylosporangium matsuzakiense</name>
    <dbReference type="NCBI Taxonomy" id="53360"/>
    <lineage>
        <taxon>Bacteria</taxon>
        <taxon>Bacillati</taxon>
        <taxon>Actinomycetota</taxon>
        <taxon>Actinomycetes</taxon>
        <taxon>Micromonosporales</taxon>
        <taxon>Micromonosporaceae</taxon>
        <taxon>Dactylosporangium</taxon>
    </lineage>
</organism>
<accession>A0A9W6KCZ9</accession>
<evidence type="ECO:0000259" key="5">
    <source>
        <dbReference type="PROSITE" id="PS50887"/>
    </source>
</evidence>
<keyword evidence="3" id="KW-0472">Membrane</keyword>
<dbReference type="CDD" id="cd01949">
    <property type="entry name" value="GGDEF"/>
    <property type="match status" value="1"/>
</dbReference>
<reference evidence="6" key="1">
    <citation type="journal article" date="2014" name="Int. J. Syst. Evol. Microbiol.">
        <title>Complete genome sequence of Corynebacterium casei LMG S-19264T (=DSM 44701T), isolated from a smear-ripened cheese.</title>
        <authorList>
            <consortium name="US DOE Joint Genome Institute (JGI-PGF)"/>
            <person name="Walter F."/>
            <person name="Albersmeier A."/>
            <person name="Kalinowski J."/>
            <person name="Ruckert C."/>
        </authorList>
    </citation>
    <scope>NUCLEOTIDE SEQUENCE</scope>
    <source>
        <strain evidence="6">VKM Ac-1321</strain>
    </source>
</reference>
<feature type="transmembrane region" description="Helical" evidence="3">
    <location>
        <begin position="18"/>
        <end position="38"/>
    </location>
</feature>
<evidence type="ECO:0000256" key="2">
    <source>
        <dbReference type="ARBA" id="ARBA00022989"/>
    </source>
</evidence>
<dbReference type="GO" id="GO:0016020">
    <property type="term" value="C:membrane"/>
    <property type="evidence" value="ECO:0007669"/>
    <property type="project" value="InterPro"/>
</dbReference>
<evidence type="ECO:0000313" key="6">
    <source>
        <dbReference type="EMBL" id="GLK98379.1"/>
    </source>
</evidence>
<dbReference type="GO" id="GO:0007165">
    <property type="term" value="P:signal transduction"/>
    <property type="evidence" value="ECO:0007669"/>
    <property type="project" value="InterPro"/>
</dbReference>
<dbReference type="Gene3D" id="6.10.340.10">
    <property type="match status" value="1"/>
</dbReference>
<dbReference type="InterPro" id="IPR029787">
    <property type="entry name" value="Nucleotide_cyclase"/>
</dbReference>
<protein>
    <recommendedName>
        <fullName evidence="8">Diguanylate cyclase (GGDEF)-like protein</fullName>
    </recommendedName>
</protein>
<dbReference type="PROSITE" id="PS50885">
    <property type="entry name" value="HAMP"/>
    <property type="match status" value="1"/>
</dbReference>
<name>A0A9W6KCZ9_9ACTN</name>
<dbReference type="Pfam" id="PF00672">
    <property type="entry name" value="HAMP"/>
    <property type="match status" value="1"/>
</dbReference>
<dbReference type="InterPro" id="IPR003660">
    <property type="entry name" value="HAMP_dom"/>
</dbReference>
<evidence type="ECO:0000259" key="4">
    <source>
        <dbReference type="PROSITE" id="PS50885"/>
    </source>
</evidence>
<dbReference type="PROSITE" id="PS50887">
    <property type="entry name" value="GGDEF"/>
    <property type="match status" value="1"/>
</dbReference>
<feature type="domain" description="GGDEF" evidence="5">
    <location>
        <begin position="305"/>
        <end position="434"/>
    </location>
</feature>
<dbReference type="CDD" id="cd06225">
    <property type="entry name" value="HAMP"/>
    <property type="match status" value="1"/>
</dbReference>
<dbReference type="SMART" id="SM00304">
    <property type="entry name" value="HAMP"/>
    <property type="match status" value="1"/>
</dbReference>
<keyword evidence="1 3" id="KW-0812">Transmembrane</keyword>
<gene>
    <name evidence="6" type="ORF">GCM10017581_001200</name>
</gene>
<keyword evidence="2 3" id="KW-1133">Transmembrane helix</keyword>
<dbReference type="EMBL" id="BSFP01000001">
    <property type="protein sequence ID" value="GLK98379.1"/>
    <property type="molecule type" value="Genomic_DNA"/>
</dbReference>
<evidence type="ECO:0000256" key="1">
    <source>
        <dbReference type="ARBA" id="ARBA00022692"/>
    </source>
</evidence>
<feature type="transmembrane region" description="Helical" evidence="3">
    <location>
        <begin position="198"/>
        <end position="217"/>
    </location>
</feature>
<keyword evidence="7" id="KW-1185">Reference proteome</keyword>
<dbReference type="Gene3D" id="3.30.70.270">
    <property type="match status" value="1"/>
</dbReference>
<dbReference type="RefSeq" id="WP_261963931.1">
    <property type="nucleotide sequence ID" value="NZ_BAAAXA010000003.1"/>
</dbReference>
<dbReference type="InterPro" id="IPR000160">
    <property type="entry name" value="GGDEF_dom"/>
</dbReference>
<dbReference type="SUPFAM" id="SSF55073">
    <property type="entry name" value="Nucleotide cyclase"/>
    <property type="match status" value="1"/>
</dbReference>
<evidence type="ECO:0000256" key="3">
    <source>
        <dbReference type="SAM" id="Phobius"/>
    </source>
</evidence>
<dbReference type="Proteomes" id="UP001143480">
    <property type="component" value="Unassembled WGS sequence"/>
</dbReference>
<dbReference type="InterPro" id="IPR052163">
    <property type="entry name" value="DGC-Regulatory_Protein"/>
</dbReference>
<proteinExistence type="predicted"/>
<dbReference type="Pfam" id="PF00990">
    <property type="entry name" value="GGDEF"/>
    <property type="match status" value="1"/>
</dbReference>
<evidence type="ECO:0008006" key="8">
    <source>
        <dbReference type="Google" id="ProtNLM"/>
    </source>
</evidence>
<dbReference type="InterPro" id="IPR024478">
    <property type="entry name" value="HlyB_4HB_MCP"/>
</dbReference>
<dbReference type="NCBIfam" id="TIGR00254">
    <property type="entry name" value="GGDEF"/>
    <property type="match status" value="1"/>
</dbReference>
<feature type="domain" description="HAMP" evidence="4">
    <location>
        <begin position="218"/>
        <end position="270"/>
    </location>
</feature>
<reference evidence="6" key="2">
    <citation type="submission" date="2023-01" db="EMBL/GenBank/DDBJ databases">
        <authorList>
            <person name="Sun Q."/>
            <person name="Evtushenko L."/>
        </authorList>
    </citation>
    <scope>NUCLEOTIDE SEQUENCE</scope>
    <source>
        <strain evidence="6">VKM Ac-1321</strain>
    </source>
</reference>
<sequence length="442" mass="47394">MKIIVPSWVSNRSIATKIVGIAMLVASIFAGIAVYGLVNLREVAAQQEAQYRRDVVAMTHMVAVRSAVGLQMEAVQSHLLSQPGFYQDRYEAEIADTDTQIDEHFTELATIELTKAELRELELLEKVIGQYRTARDTGLAASRRGDKDNAVSIVLVRSEAVAHAVKARADEFLQQLVDAVATGSRQIRERTASTSRNVTILLIVGGIVAAGVAVLAARQLSRPLRRAVNVLTAVAAGDFHQRLEQHSQDEVGQMSRSLNHTVGVLRDAFDRLNHRAYHDGLTGLPNRVLLRERTERALLAAGPGAPVALLLIDLDGFKQVNDVHGHAAGDHLLVAVADRLRELVRGADTAARLGGDEFAVLLAGAEDPCTVAGRVLAALRRPVPFGAVQLVPQASIGVAEWRGQADVDAFFHDADQAMYAAKAGGKGRVAVANCAPGPVLTA</sequence>
<dbReference type="PANTHER" id="PTHR46663">
    <property type="entry name" value="DIGUANYLATE CYCLASE DGCT-RELATED"/>
    <property type="match status" value="1"/>
</dbReference>
<dbReference type="InterPro" id="IPR043128">
    <property type="entry name" value="Rev_trsase/Diguanyl_cyclase"/>
</dbReference>
<dbReference type="Pfam" id="PF12729">
    <property type="entry name" value="4HB_MCP_1"/>
    <property type="match status" value="1"/>
</dbReference>